<keyword evidence="1" id="KW-1133">Transmembrane helix</keyword>
<comment type="caution">
    <text evidence="3">The sequence shown here is derived from an EMBL/GenBank/DDBJ whole genome shotgun (WGS) entry which is preliminary data.</text>
</comment>
<keyword evidence="1" id="KW-0812">Transmembrane</keyword>
<feature type="transmembrane region" description="Helical" evidence="1">
    <location>
        <begin position="142"/>
        <end position="165"/>
    </location>
</feature>
<sequence>MRPIVVGVVVVCAFVALASRSPVEAQQSKKACDICGFCQGDTTYPGSESAYKSCVSCVYDPITPILNDNNPTLSADPSIYPLRTKSYTMLGCIETTASGFTDSFLRLLSNLVTGLGFLGIVYGGLTVMTARGDKNRIAEGKGYVTASIFAIAIVNFAVFIVRFAGKNVLQIPFFG</sequence>
<evidence type="ECO:0000313" key="4">
    <source>
        <dbReference type="Proteomes" id="UP000231569"/>
    </source>
</evidence>
<proteinExistence type="predicted"/>
<dbReference type="AlphaFoldDB" id="A0A2M8KVQ7"/>
<organism evidence="3 4">
    <name type="scientific">Candidatus Roizmanbacteria bacterium CG10_big_fil_rev_8_21_14_0_10_45_7</name>
    <dbReference type="NCBI Taxonomy" id="1974854"/>
    <lineage>
        <taxon>Bacteria</taxon>
        <taxon>Candidatus Roizmaniibacteriota</taxon>
    </lineage>
</organism>
<gene>
    <name evidence="3" type="ORF">COU89_00405</name>
</gene>
<keyword evidence="1" id="KW-0472">Membrane</keyword>
<accession>A0A2M8KVQ7</accession>
<evidence type="ECO:0000313" key="3">
    <source>
        <dbReference type="EMBL" id="PJE63963.1"/>
    </source>
</evidence>
<dbReference type="Proteomes" id="UP000231569">
    <property type="component" value="Unassembled WGS sequence"/>
</dbReference>
<feature type="transmembrane region" description="Helical" evidence="1">
    <location>
        <begin position="107"/>
        <end position="130"/>
    </location>
</feature>
<protein>
    <recommendedName>
        <fullName evidence="5">DUF4190 domain-containing protein</fullName>
    </recommendedName>
</protein>
<reference evidence="4" key="1">
    <citation type="submission" date="2017-09" db="EMBL/GenBank/DDBJ databases">
        <title>Depth-based differentiation of microbial function through sediment-hosted aquifers and enrichment of novel symbionts in the deep terrestrial subsurface.</title>
        <authorList>
            <person name="Probst A.J."/>
            <person name="Ladd B."/>
            <person name="Jarett J.K."/>
            <person name="Geller-Mcgrath D.E."/>
            <person name="Sieber C.M.K."/>
            <person name="Emerson J.B."/>
            <person name="Anantharaman K."/>
            <person name="Thomas B.C."/>
            <person name="Malmstrom R."/>
            <person name="Stieglmeier M."/>
            <person name="Klingl A."/>
            <person name="Woyke T."/>
            <person name="Ryan C.M."/>
            <person name="Banfield J.F."/>
        </authorList>
    </citation>
    <scope>NUCLEOTIDE SEQUENCE [LARGE SCALE GENOMIC DNA]</scope>
</reference>
<name>A0A2M8KVQ7_9BACT</name>
<evidence type="ECO:0000256" key="2">
    <source>
        <dbReference type="SAM" id="SignalP"/>
    </source>
</evidence>
<dbReference type="EMBL" id="PFEE01000007">
    <property type="protein sequence ID" value="PJE63963.1"/>
    <property type="molecule type" value="Genomic_DNA"/>
</dbReference>
<feature type="signal peptide" evidence="2">
    <location>
        <begin position="1"/>
        <end position="18"/>
    </location>
</feature>
<keyword evidence="2" id="KW-0732">Signal</keyword>
<evidence type="ECO:0008006" key="5">
    <source>
        <dbReference type="Google" id="ProtNLM"/>
    </source>
</evidence>
<evidence type="ECO:0000256" key="1">
    <source>
        <dbReference type="SAM" id="Phobius"/>
    </source>
</evidence>
<feature type="chain" id="PRO_5014870184" description="DUF4190 domain-containing protein" evidence="2">
    <location>
        <begin position="19"/>
        <end position="175"/>
    </location>
</feature>